<dbReference type="Gene3D" id="3.30.70.100">
    <property type="match status" value="1"/>
</dbReference>
<organism evidence="1 2">
    <name type="scientific">Cynara cardunculus var. scolymus</name>
    <name type="common">Globe artichoke</name>
    <name type="synonym">Cynara scolymus</name>
    <dbReference type="NCBI Taxonomy" id="59895"/>
    <lineage>
        <taxon>Eukaryota</taxon>
        <taxon>Viridiplantae</taxon>
        <taxon>Streptophyta</taxon>
        <taxon>Embryophyta</taxon>
        <taxon>Tracheophyta</taxon>
        <taxon>Spermatophyta</taxon>
        <taxon>Magnoliopsida</taxon>
        <taxon>eudicotyledons</taxon>
        <taxon>Gunneridae</taxon>
        <taxon>Pentapetalae</taxon>
        <taxon>asterids</taxon>
        <taxon>campanulids</taxon>
        <taxon>Asterales</taxon>
        <taxon>Asteraceae</taxon>
        <taxon>Carduoideae</taxon>
        <taxon>Cardueae</taxon>
        <taxon>Carduinae</taxon>
        <taxon>Cynara</taxon>
    </lineage>
</organism>
<name>A0A103YK82_CYNCS</name>
<sequence length="121" mass="13588">MAKQKIVVKVMMKNHKSLRKALQISASVCGVESVTLLDKERIAVTGEQIDSVQLTCSLRKRVGHTDLVSVGPVEEKKTVKPISIPEIVRYEYVYPEHHCWHTAPMPLLAVHEFPSNICSIL</sequence>
<gene>
    <name evidence="1" type="ORF">Ccrd_011012</name>
</gene>
<dbReference type="AlphaFoldDB" id="A0A103YK82"/>
<dbReference type="Proteomes" id="UP000243975">
    <property type="component" value="Unassembled WGS sequence"/>
</dbReference>
<dbReference type="STRING" id="59895.A0A103YK82"/>
<dbReference type="EMBL" id="LEKV01001011">
    <property type="protein sequence ID" value="KVI10583.1"/>
    <property type="molecule type" value="Genomic_DNA"/>
</dbReference>
<protein>
    <recommendedName>
        <fullName evidence="3">Heavy metal-associated domain, HMA</fullName>
    </recommendedName>
</protein>
<keyword evidence="2" id="KW-1185">Reference proteome</keyword>
<dbReference type="InterPro" id="IPR044296">
    <property type="entry name" value="HIPP46"/>
</dbReference>
<dbReference type="PANTHER" id="PTHR46371">
    <property type="entry name" value="OS04G0464100 PROTEIN"/>
    <property type="match status" value="1"/>
</dbReference>
<proteinExistence type="predicted"/>
<reference evidence="1 2" key="1">
    <citation type="journal article" date="2016" name="Sci. Rep.">
        <title>The genome sequence of the outbreeding globe artichoke constructed de novo incorporating a phase-aware low-pass sequencing strategy of F1 progeny.</title>
        <authorList>
            <person name="Scaglione D."/>
            <person name="Reyes-Chin-Wo S."/>
            <person name="Acquadro A."/>
            <person name="Froenicke L."/>
            <person name="Portis E."/>
            <person name="Beitel C."/>
            <person name="Tirone M."/>
            <person name="Mauro R."/>
            <person name="Lo Monaco A."/>
            <person name="Mauromicale G."/>
            <person name="Faccioli P."/>
            <person name="Cattivelli L."/>
            <person name="Rieseberg L."/>
            <person name="Michelmore R."/>
            <person name="Lanteri S."/>
        </authorList>
    </citation>
    <scope>NUCLEOTIDE SEQUENCE [LARGE SCALE GENOMIC DNA]</scope>
    <source>
        <strain evidence="1">2C</strain>
    </source>
</reference>
<dbReference type="Gramene" id="KVI10583">
    <property type="protein sequence ID" value="KVI10583"/>
    <property type="gene ID" value="Ccrd_011012"/>
</dbReference>
<evidence type="ECO:0000313" key="2">
    <source>
        <dbReference type="Proteomes" id="UP000243975"/>
    </source>
</evidence>
<evidence type="ECO:0000313" key="1">
    <source>
        <dbReference type="EMBL" id="KVI10583.1"/>
    </source>
</evidence>
<dbReference type="OMA" id="EFPSNIC"/>
<accession>A0A103YK82</accession>
<comment type="caution">
    <text evidence="1">The sequence shown here is derived from an EMBL/GenBank/DDBJ whole genome shotgun (WGS) entry which is preliminary data.</text>
</comment>
<dbReference type="OrthoDB" id="692882at2759"/>
<evidence type="ECO:0008006" key="3">
    <source>
        <dbReference type="Google" id="ProtNLM"/>
    </source>
</evidence>